<keyword evidence="1" id="KW-0119">Carbohydrate metabolism</keyword>
<dbReference type="EMBL" id="RPHB01000004">
    <property type="protein sequence ID" value="MBW3468208.1"/>
    <property type="molecule type" value="Genomic_DNA"/>
</dbReference>
<proteinExistence type="inferred from homology"/>
<comment type="similarity">
    <text evidence="1">Belongs to the glycosyl hydrolase 9 (cellulase E) family.</text>
</comment>
<dbReference type="GO" id="GO:0000272">
    <property type="term" value="P:polysaccharide catabolic process"/>
    <property type="evidence" value="ECO:0007669"/>
    <property type="project" value="UniProtKB-KW"/>
</dbReference>
<feature type="active site" evidence="2">
    <location>
        <position position="551"/>
    </location>
</feature>
<feature type="domain" description="Cellulase Ig-like" evidence="4">
    <location>
        <begin position="30"/>
        <end position="109"/>
    </location>
</feature>
<name>A0A951IWI3_9BACT</name>
<protein>
    <submittedName>
        <fullName evidence="5">Cellulase</fullName>
    </submittedName>
</protein>
<keyword evidence="1" id="KW-0378">Hydrolase</keyword>
<dbReference type="AlphaFoldDB" id="A0A951IWI3"/>
<organism evidence="5 6">
    <name type="scientific">Arthrospiribacter ruber</name>
    <dbReference type="NCBI Taxonomy" id="2487934"/>
    <lineage>
        <taxon>Bacteria</taxon>
        <taxon>Pseudomonadati</taxon>
        <taxon>Bacteroidota</taxon>
        <taxon>Cytophagia</taxon>
        <taxon>Cytophagales</taxon>
        <taxon>Cyclobacteriaceae</taxon>
        <taxon>Arthrospiribacter</taxon>
    </lineage>
</organism>
<comment type="caution">
    <text evidence="5">The sequence shown here is derived from an EMBL/GenBank/DDBJ whole genome shotgun (WGS) entry which is preliminary data.</text>
</comment>
<gene>
    <name evidence="5" type="ORF">EGN73_10335</name>
</gene>
<dbReference type="InterPro" id="IPR018221">
    <property type="entry name" value="Glyco_hydro_9_His_AS"/>
</dbReference>
<dbReference type="InterPro" id="IPR004197">
    <property type="entry name" value="Cellulase_Ig-like"/>
</dbReference>
<evidence type="ECO:0000259" key="3">
    <source>
        <dbReference type="Pfam" id="PF00759"/>
    </source>
</evidence>
<dbReference type="PANTHER" id="PTHR22298">
    <property type="entry name" value="ENDO-1,4-BETA-GLUCANASE"/>
    <property type="match status" value="1"/>
</dbReference>
<keyword evidence="1" id="KW-0326">Glycosidase</keyword>
<evidence type="ECO:0000256" key="1">
    <source>
        <dbReference type="PROSITE-ProRule" id="PRU10059"/>
    </source>
</evidence>
<dbReference type="CDD" id="cd02850">
    <property type="entry name" value="E_set_Cellulase_N"/>
    <property type="match status" value="1"/>
</dbReference>
<dbReference type="RefSeq" id="WP_219289143.1">
    <property type="nucleotide sequence ID" value="NZ_RPHB01000004.1"/>
</dbReference>
<keyword evidence="1" id="KW-0624">Polysaccharide degradation</keyword>
<evidence type="ECO:0000313" key="6">
    <source>
        <dbReference type="Proteomes" id="UP000727490"/>
    </source>
</evidence>
<dbReference type="Proteomes" id="UP000727490">
    <property type="component" value="Unassembled WGS sequence"/>
</dbReference>
<evidence type="ECO:0000259" key="4">
    <source>
        <dbReference type="Pfam" id="PF02927"/>
    </source>
</evidence>
<accession>A0A951IWI3</accession>
<evidence type="ECO:0000256" key="2">
    <source>
        <dbReference type="PROSITE-ProRule" id="PRU10060"/>
    </source>
</evidence>
<dbReference type="Pfam" id="PF02927">
    <property type="entry name" value="CelD_N"/>
    <property type="match status" value="1"/>
</dbReference>
<dbReference type="InterPro" id="IPR033126">
    <property type="entry name" value="Glyco_hydro_9_Asp/Glu_AS"/>
</dbReference>
<sequence>MKAIYFQLVLLSAIFYSCNKNQGTLETKVSPEIRVNQLGYFPDETKKAVITGLSDANDFSIVEIKSNQKVFQGELSAEIKTTFSDKTVRHADFSTFRNEGEFCVFVKGLGCSPPFGISNGIIKELGKASLKAFYFQRASTDLPEQYAGIWARNAGHPDDRIFVHASAANSERQENEIISAPFGWYDAGDYNKYIVNSGITMGTLLSLFEDFPEFSKNLDLEIPESGNEIPDILDELLWNLKWMSAMQDPDDGGVYHKLTTADFEGMVLPEYAVNKRYVVAKSTAAALDFAAVMAQSARVFKDFYPNLEKEYLNAAELAWNWALENPEVYYKQNEMNNQFSPAINTGAYGDNQLKDEWIWAAAELYISTQNPDYLKKIEIPKEFELPSWSKVSWLGYYSLIRKQDELPNLQKSLLDAIKRTLINQADQYVDFAANNAYLTSMGSSEKDYVWGSNSVASNQGIALVQAYKLTGEEKYLETAIGNINYILGKNATGYSYVTGFGFQTPMRPHHRLAEAEPEKAPLPGFMVGGPNPSQQDACNYISNLPDESFVDEACSYASNEIAINWNAAFAYFINAVNFLKEA</sequence>
<dbReference type="GO" id="GO:0008810">
    <property type="term" value="F:cellulase activity"/>
    <property type="evidence" value="ECO:0007669"/>
    <property type="project" value="InterPro"/>
</dbReference>
<keyword evidence="6" id="KW-1185">Reference proteome</keyword>
<feature type="active site" evidence="1">
    <location>
        <position position="509"/>
    </location>
</feature>
<dbReference type="PROSITE" id="PS51257">
    <property type="entry name" value="PROKAR_LIPOPROTEIN"/>
    <property type="match status" value="1"/>
</dbReference>
<dbReference type="PROSITE" id="PS00592">
    <property type="entry name" value="GH9_2"/>
    <property type="match status" value="1"/>
</dbReference>
<dbReference type="InterPro" id="IPR001701">
    <property type="entry name" value="Glyco_hydro_9"/>
</dbReference>
<evidence type="ECO:0000313" key="5">
    <source>
        <dbReference type="EMBL" id="MBW3468208.1"/>
    </source>
</evidence>
<dbReference type="Pfam" id="PF00759">
    <property type="entry name" value="Glyco_hydro_9"/>
    <property type="match status" value="1"/>
</dbReference>
<dbReference type="PROSITE" id="PS00698">
    <property type="entry name" value="GH9_3"/>
    <property type="match status" value="1"/>
</dbReference>
<feature type="domain" description="Glycoside hydrolase family 9" evidence="3">
    <location>
        <begin position="124"/>
        <end position="571"/>
    </location>
</feature>
<feature type="active site" evidence="2">
    <location>
        <position position="560"/>
    </location>
</feature>
<reference evidence="5 6" key="1">
    <citation type="journal article" date="2020" name="Syst. Appl. Microbiol.">
        <title>Arthrospiribacter ruber gen. nov., sp. nov., a novel bacterium isolated from Arthrospira cultures.</title>
        <authorList>
            <person name="Waleron M."/>
            <person name="Misztak A."/>
            <person name="Waleron M.M."/>
            <person name="Furmaniak M."/>
            <person name="Mrozik A."/>
            <person name="Waleron K."/>
        </authorList>
    </citation>
    <scope>NUCLEOTIDE SEQUENCE [LARGE SCALE GENOMIC DNA]</scope>
    <source>
        <strain evidence="5 6">DPMB0001</strain>
    </source>
</reference>